<dbReference type="EMBL" id="HBEM01019903">
    <property type="protein sequence ID" value="CAD8454672.1"/>
    <property type="molecule type" value="Transcribed_RNA"/>
</dbReference>
<gene>
    <name evidence="5" type="ORF">LAMO00422_LOCUS13615</name>
</gene>
<protein>
    <recommendedName>
        <fullName evidence="6">Tubulin--tyrosine ligase-like protein 9</fullName>
    </recommendedName>
</protein>
<dbReference type="PANTHER" id="PTHR12241:SF154">
    <property type="entry name" value="TUBULIN POLYGLUTAMYLASE TTLL11"/>
    <property type="match status" value="1"/>
</dbReference>
<dbReference type="Gene3D" id="3.30.470.20">
    <property type="entry name" value="ATP-grasp fold, B domain"/>
    <property type="match status" value="1"/>
</dbReference>
<evidence type="ECO:0000256" key="4">
    <source>
        <dbReference type="SAM" id="MobiDB-lite"/>
    </source>
</evidence>
<keyword evidence="2" id="KW-0547">Nucleotide-binding</keyword>
<keyword evidence="1" id="KW-0436">Ligase</keyword>
<evidence type="ECO:0000256" key="2">
    <source>
        <dbReference type="ARBA" id="ARBA00022741"/>
    </source>
</evidence>
<name>A0A7S0H469_9EUKA</name>
<dbReference type="Pfam" id="PF03133">
    <property type="entry name" value="TTL"/>
    <property type="match status" value="1"/>
</dbReference>
<dbReference type="GO" id="GO:0015631">
    <property type="term" value="F:tubulin binding"/>
    <property type="evidence" value="ECO:0007669"/>
    <property type="project" value="TreeGrafter"/>
</dbReference>
<accession>A0A7S0H469</accession>
<evidence type="ECO:0008006" key="6">
    <source>
        <dbReference type="Google" id="ProtNLM"/>
    </source>
</evidence>
<sequence>MDPNNFWKQIEEMVSVTLISLRPQLKQRYESLLLSRLEAAKTRKNKSNSRPPDQKSADSTDHRVASGLDEKIGEWDRCFQILGFDVILDEKGKAYLLEINDHPSLRSPTPLDKVIKAGVMRETLKIMDPDTRGIKHRKINACEDMTFKPPPQDAKNTKASQQEVKKGESTGGETLNGSNNAAVKVGRMNMKYLTILPETTYKGLVER</sequence>
<evidence type="ECO:0000256" key="1">
    <source>
        <dbReference type="ARBA" id="ARBA00022598"/>
    </source>
</evidence>
<reference evidence="5" key="1">
    <citation type="submission" date="2021-01" db="EMBL/GenBank/DDBJ databases">
        <authorList>
            <person name="Corre E."/>
            <person name="Pelletier E."/>
            <person name="Niang G."/>
            <person name="Scheremetjew M."/>
            <person name="Finn R."/>
            <person name="Kale V."/>
            <person name="Holt S."/>
            <person name="Cochrane G."/>
            <person name="Meng A."/>
            <person name="Brown T."/>
            <person name="Cohen L."/>
        </authorList>
    </citation>
    <scope>NUCLEOTIDE SEQUENCE</scope>
    <source>
        <strain evidence="5">CCMP2058</strain>
    </source>
</reference>
<dbReference type="SUPFAM" id="SSF56059">
    <property type="entry name" value="Glutathione synthetase ATP-binding domain-like"/>
    <property type="match status" value="1"/>
</dbReference>
<dbReference type="GO" id="GO:0070740">
    <property type="term" value="F:tubulin-glutamic acid ligase activity"/>
    <property type="evidence" value="ECO:0007669"/>
    <property type="project" value="TreeGrafter"/>
</dbReference>
<organism evidence="5">
    <name type="scientific">Amorphochlora amoebiformis</name>
    <dbReference type="NCBI Taxonomy" id="1561963"/>
    <lineage>
        <taxon>Eukaryota</taxon>
        <taxon>Sar</taxon>
        <taxon>Rhizaria</taxon>
        <taxon>Cercozoa</taxon>
        <taxon>Chlorarachniophyceae</taxon>
        <taxon>Amorphochlora</taxon>
    </lineage>
</organism>
<evidence type="ECO:0000256" key="3">
    <source>
        <dbReference type="ARBA" id="ARBA00022840"/>
    </source>
</evidence>
<keyword evidence="3" id="KW-0067">ATP-binding</keyword>
<dbReference type="PANTHER" id="PTHR12241">
    <property type="entry name" value="TUBULIN POLYGLUTAMYLASE"/>
    <property type="match status" value="1"/>
</dbReference>
<dbReference type="PROSITE" id="PS51221">
    <property type="entry name" value="TTL"/>
    <property type="match status" value="1"/>
</dbReference>
<dbReference type="GO" id="GO:0005524">
    <property type="term" value="F:ATP binding"/>
    <property type="evidence" value="ECO:0007669"/>
    <property type="project" value="UniProtKB-KW"/>
</dbReference>
<feature type="region of interest" description="Disordered" evidence="4">
    <location>
        <begin position="40"/>
        <end position="64"/>
    </location>
</feature>
<dbReference type="GO" id="GO:0000226">
    <property type="term" value="P:microtubule cytoskeleton organization"/>
    <property type="evidence" value="ECO:0007669"/>
    <property type="project" value="TreeGrafter"/>
</dbReference>
<feature type="compositionally biased region" description="Basic and acidic residues" evidence="4">
    <location>
        <begin position="52"/>
        <end position="64"/>
    </location>
</feature>
<dbReference type="AlphaFoldDB" id="A0A7S0H469"/>
<dbReference type="InterPro" id="IPR004344">
    <property type="entry name" value="TTL/TTLL_fam"/>
</dbReference>
<proteinExistence type="predicted"/>
<feature type="region of interest" description="Disordered" evidence="4">
    <location>
        <begin position="144"/>
        <end position="179"/>
    </location>
</feature>
<evidence type="ECO:0000313" key="5">
    <source>
        <dbReference type="EMBL" id="CAD8454672.1"/>
    </source>
</evidence>
<dbReference type="GO" id="GO:0036064">
    <property type="term" value="C:ciliary basal body"/>
    <property type="evidence" value="ECO:0007669"/>
    <property type="project" value="TreeGrafter"/>
</dbReference>